<dbReference type="PANTHER" id="PTHR48228">
    <property type="entry name" value="SUCCINYL-COA--D-CITRAMALATE COA-TRANSFERASE"/>
    <property type="match status" value="1"/>
</dbReference>
<dbReference type="InterPro" id="IPR044855">
    <property type="entry name" value="CoA-Trfase_III_dom3_sf"/>
</dbReference>
<dbReference type="InterPro" id="IPR003673">
    <property type="entry name" value="CoA-Trfase_fam_III"/>
</dbReference>
<dbReference type="Gene3D" id="3.40.50.10540">
    <property type="entry name" value="Crotonobetainyl-coa:carnitine coa-transferase, domain 1"/>
    <property type="match status" value="1"/>
</dbReference>
<organism evidence="2 3">
    <name type="scientific">Ferrovibrio terrae</name>
    <dbReference type="NCBI Taxonomy" id="2594003"/>
    <lineage>
        <taxon>Bacteria</taxon>
        <taxon>Pseudomonadati</taxon>
        <taxon>Pseudomonadota</taxon>
        <taxon>Alphaproteobacteria</taxon>
        <taxon>Rhodospirillales</taxon>
        <taxon>Rhodospirillaceae</taxon>
        <taxon>Ferrovibrio</taxon>
    </lineage>
</organism>
<dbReference type="OrthoDB" id="9781472at2"/>
<keyword evidence="2" id="KW-0808">Transferase</keyword>
<dbReference type="GO" id="GO:0016740">
    <property type="term" value="F:transferase activity"/>
    <property type="evidence" value="ECO:0007669"/>
    <property type="project" value="UniProtKB-KW"/>
</dbReference>
<evidence type="ECO:0000256" key="1">
    <source>
        <dbReference type="SAM" id="MobiDB-lite"/>
    </source>
</evidence>
<dbReference type="InterPro" id="IPR050509">
    <property type="entry name" value="CoA-transferase_III"/>
</dbReference>
<dbReference type="AlphaFoldDB" id="A0A516H603"/>
<dbReference type="Proteomes" id="UP000317496">
    <property type="component" value="Chromosome"/>
</dbReference>
<dbReference type="InterPro" id="IPR023606">
    <property type="entry name" value="CoA-Trfase_III_dom_1_sf"/>
</dbReference>
<feature type="region of interest" description="Disordered" evidence="1">
    <location>
        <begin position="331"/>
        <end position="378"/>
    </location>
</feature>
<dbReference type="Gene3D" id="3.30.60.110">
    <property type="match status" value="1"/>
</dbReference>
<sequence>MTKSSQGPLNGLKVIEMPAIGPAPFCGMLLADLGADVLRIDRTGDVDLGLPVEPKYELLGRGKRSLALDLKDPQAIALVLDLIGKADVLIEGFRPGVMERLGLGPDAALAKNPKLVYGRMTGWGQDGPMAMAAGHDINYIALTGALHAIGSRDGKPVPPLNLVGDFGGGSLYLAMGILAALFERQQSGKGQVIDAAMVDGAASLMTLFYGLKGAGLWSDTRGANMLDSGAPWYDTYDCRDGGHVAIGSIEGKFYAELIEKLGLDAAILPKQHDRKRWPSLRSAIAAAFRTKTRDEWCAIMEGSDICFAPVLGLDEAPQHPHMAARDTFTAPDGVVQPAPAPRFSRTPGGIARKPPTRGEGGEQALADWGVARKPAAAE</sequence>
<name>A0A516H603_9PROT</name>
<evidence type="ECO:0000313" key="2">
    <source>
        <dbReference type="EMBL" id="QDO99223.1"/>
    </source>
</evidence>
<keyword evidence="3" id="KW-1185">Reference proteome</keyword>
<dbReference type="KEGG" id="fer:FNB15_18945"/>
<dbReference type="Pfam" id="PF02515">
    <property type="entry name" value="CoA_transf_3"/>
    <property type="match status" value="1"/>
</dbReference>
<accession>A0A516H603</accession>
<dbReference type="Gene3D" id="3.30.1540.10">
    <property type="entry name" value="formyl-coa transferase, domain 3"/>
    <property type="match status" value="1"/>
</dbReference>
<reference evidence="2 3" key="1">
    <citation type="submission" date="2019-07" db="EMBL/GenBank/DDBJ databases">
        <title>Genome sequencing for Ferrovibrio sp. K5.</title>
        <authorList>
            <person name="Park S.-J."/>
        </authorList>
    </citation>
    <scope>NUCLEOTIDE SEQUENCE [LARGE SCALE GENOMIC DNA]</scope>
    <source>
        <strain evidence="2 3">K5</strain>
    </source>
</reference>
<dbReference type="EMBL" id="CP041636">
    <property type="protein sequence ID" value="QDO99223.1"/>
    <property type="molecule type" value="Genomic_DNA"/>
</dbReference>
<gene>
    <name evidence="2" type="ORF">FNB15_18945</name>
</gene>
<protein>
    <submittedName>
        <fullName evidence="2">CoA transferase</fullName>
    </submittedName>
</protein>
<evidence type="ECO:0000313" key="3">
    <source>
        <dbReference type="Proteomes" id="UP000317496"/>
    </source>
</evidence>
<dbReference type="PANTHER" id="PTHR48228:SF5">
    <property type="entry name" value="ALPHA-METHYLACYL-COA RACEMASE"/>
    <property type="match status" value="1"/>
</dbReference>
<proteinExistence type="predicted"/>
<dbReference type="SUPFAM" id="SSF89796">
    <property type="entry name" value="CoA-transferase family III (CaiB/BaiF)"/>
    <property type="match status" value="1"/>
</dbReference>
<dbReference type="RefSeq" id="WP_144258219.1">
    <property type="nucleotide sequence ID" value="NZ_CP041636.1"/>
</dbReference>